<proteinExistence type="predicted"/>
<accession>A0ABN5ZY61</accession>
<evidence type="ECO:0000313" key="1">
    <source>
        <dbReference type="EMBL" id="BBY13432.1"/>
    </source>
</evidence>
<sequence>MRAEEGDESVKDYANEGRETLGRIKASQLAGGRLGAIARRFATLWRGQRDQQDTDPPA</sequence>
<dbReference type="RefSeq" id="WP_165605020.1">
    <property type="nucleotide sequence ID" value="NZ_AP022584.1"/>
</dbReference>
<dbReference type="EMBL" id="AP022584">
    <property type="protein sequence ID" value="BBY13432.1"/>
    <property type="molecule type" value="Genomic_DNA"/>
</dbReference>
<gene>
    <name evidence="1" type="ORF">MMARJ_41720</name>
</gene>
<organism evidence="1 2">
    <name type="scientific">Mycobacterium marseillense</name>
    <dbReference type="NCBI Taxonomy" id="701042"/>
    <lineage>
        <taxon>Bacteria</taxon>
        <taxon>Bacillati</taxon>
        <taxon>Actinomycetota</taxon>
        <taxon>Actinomycetes</taxon>
        <taxon>Mycobacteriales</taxon>
        <taxon>Mycobacteriaceae</taxon>
        <taxon>Mycobacterium</taxon>
        <taxon>Mycobacterium avium complex (MAC)</taxon>
    </lineage>
</organism>
<keyword evidence="2" id="KW-1185">Reference proteome</keyword>
<reference evidence="1 2" key="1">
    <citation type="journal article" date="2019" name="Emerg. Microbes Infect.">
        <title>Comprehensive subspecies identification of 175 nontuberculous mycobacteria species based on 7547 genomic profiles.</title>
        <authorList>
            <person name="Matsumoto Y."/>
            <person name="Kinjo T."/>
            <person name="Motooka D."/>
            <person name="Nabeya D."/>
            <person name="Jung N."/>
            <person name="Uechi K."/>
            <person name="Horii T."/>
            <person name="Iida T."/>
            <person name="Fujita J."/>
            <person name="Nakamura S."/>
        </authorList>
    </citation>
    <scope>NUCLEOTIDE SEQUENCE [LARGE SCALE GENOMIC DNA]</scope>
    <source>
        <strain evidence="1 2">JCM 17324</strain>
    </source>
</reference>
<evidence type="ECO:0000313" key="2">
    <source>
        <dbReference type="Proteomes" id="UP000466831"/>
    </source>
</evidence>
<name>A0ABN5ZY61_9MYCO</name>
<dbReference type="Proteomes" id="UP000466831">
    <property type="component" value="Chromosome"/>
</dbReference>
<protein>
    <submittedName>
        <fullName evidence="1">Uncharacterized protein</fullName>
    </submittedName>
</protein>